<dbReference type="Proteomes" id="UP000041601">
    <property type="component" value="Unassembled WGS sequence"/>
</dbReference>
<dbReference type="PROSITE" id="PS50977">
    <property type="entry name" value="HTH_TETR_2"/>
    <property type="match status" value="1"/>
</dbReference>
<accession>A0A0E1NCY8</accession>
<protein>
    <submittedName>
        <fullName evidence="6">TetR family transcription regulatory protein</fullName>
    </submittedName>
    <submittedName>
        <fullName evidence="8">TetR/AcrR family transcriptional regulator</fullName>
    </submittedName>
</protein>
<dbReference type="PANTHER" id="PTHR47506:SF7">
    <property type="entry name" value="TRANSCRIPTIONAL REGULATORY PROTEIN"/>
    <property type="match status" value="1"/>
</dbReference>
<dbReference type="SUPFAM" id="SSF48498">
    <property type="entry name" value="Tetracyclin repressor-like, C-terminal domain"/>
    <property type="match status" value="1"/>
</dbReference>
<dbReference type="Proteomes" id="UP000595309">
    <property type="component" value="Chromosome"/>
</dbReference>
<evidence type="ECO:0000313" key="8">
    <source>
        <dbReference type="EMBL" id="QQU46405.1"/>
    </source>
</evidence>
<dbReference type="KEGG" id="yet:CH48_3213"/>
<feature type="domain" description="HTH tetR-type" evidence="5">
    <location>
        <begin position="10"/>
        <end position="70"/>
    </location>
</feature>
<evidence type="ECO:0000256" key="1">
    <source>
        <dbReference type="ARBA" id="ARBA00023015"/>
    </source>
</evidence>
<gene>
    <name evidence="6" type="primary">kstR2</name>
    <name evidence="6" type="ORF">ERS137941_03028</name>
    <name evidence="7" type="ORF">ERS137959_01010</name>
    <name evidence="8" type="ORF">I6I39_15885</name>
</gene>
<evidence type="ECO:0000259" key="5">
    <source>
        <dbReference type="PROSITE" id="PS50977"/>
    </source>
</evidence>
<dbReference type="Pfam" id="PF00440">
    <property type="entry name" value="TetR_N"/>
    <property type="match status" value="1"/>
</dbReference>
<evidence type="ECO:0000256" key="2">
    <source>
        <dbReference type="ARBA" id="ARBA00023125"/>
    </source>
</evidence>
<feature type="DNA-binding region" description="H-T-H motif" evidence="4">
    <location>
        <begin position="33"/>
        <end position="52"/>
    </location>
</feature>
<reference evidence="8 11" key="3">
    <citation type="submission" date="2021-01" db="EMBL/GenBank/DDBJ databases">
        <title>FDA dAtabase for Regulatory Grade micrObial Sequences (FDA-ARGOS): Supporting development and validation of Infectious Disease Dx tests.</title>
        <authorList>
            <person name="Blissenbach B."/>
            <person name="Krut O."/>
            <person name="Tallon L."/>
            <person name="Sadzewicz L."/>
            <person name="Zhao X."/>
            <person name="Boylan J."/>
            <person name="Ott S."/>
            <person name="Bowen H."/>
            <person name="Vavikolanu K."/>
            <person name="Mehta A."/>
            <person name="Aluvathingal J."/>
            <person name="Nadendla S."/>
            <person name="Yan Y."/>
            <person name="Sichtig H."/>
        </authorList>
    </citation>
    <scope>NUCLEOTIDE SEQUENCE [LARGE SCALE GENOMIC DNA]</scope>
    <source>
        <strain evidence="8 11">FDAARGOS_1082</strain>
    </source>
</reference>
<dbReference type="InterPro" id="IPR036271">
    <property type="entry name" value="Tet_transcr_reg_TetR-rel_C_sf"/>
</dbReference>
<dbReference type="GeneID" id="31409604"/>
<dbReference type="EMBL" id="CPXJ01000009">
    <property type="protein sequence ID" value="CND37361.1"/>
    <property type="molecule type" value="Genomic_DNA"/>
</dbReference>
<dbReference type="InterPro" id="IPR023772">
    <property type="entry name" value="DNA-bd_HTH_TetR-type_CS"/>
</dbReference>
<dbReference type="GO" id="GO:0003677">
    <property type="term" value="F:DNA binding"/>
    <property type="evidence" value="ECO:0007669"/>
    <property type="project" value="UniProtKB-UniRule"/>
</dbReference>
<dbReference type="EMBL" id="CGBR01000024">
    <property type="protein sequence ID" value="CFQ68618.1"/>
    <property type="molecule type" value="Genomic_DNA"/>
</dbReference>
<keyword evidence="2 4" id="KW-0238">DNA-binding</keyword>
<evidence type="ECO:0000256" key="4">
    <source>
        <dbReference type="PROSITE-ProRule" id="PRU00335"/>
    </source>
</evidence>
<evidence type="ECO:0000313" key="6">
    <source>
        <dbReference type="EMBL" id="CFQ68618.1"/>
    </source>
</evidence>
<dbReference type="PANTHER" id="PTHR47506">
    <property type="entry name" value="TRANSCRIPTIONAL REGULATORY PROTEIN"/>
    <property type="match status" value="1"/>
</dbReference>
<dbReference type="RefSeq" id="WP_005165424.1">
    <property type="nucleotide sequence ID" value="NZ_CGBC01000003.1"/>
</dbReference>
<dbReference type="InterPro" id="IPR001647">
    <property type="entry name" value="HTH_TetR"/>
</dbReference>
<keyword evidence="9" id="KW-1185">Reference proteome</keyword>
<reference evidence="7 9" key="2">
    <citation type="submission" date="2015-03" db="EMBL/GenBank/DDBJ databases">
        <authorList>
            <consortium name="Pathogen Informatics"/>
            <person name="Murphy D."/>
        </authorList>
    </citation>
    <scope>NUCLEOTIDE SEQUENCE [LARGE SCALE GENOMIC DNA]</scope>
    <source>
        <strain evidence="7 9">IP05342</strain>
    </source>
</reference>
<evidence type="ECO:0000313" key="10">
    <source>
        <dbReference type="Proteomes" id="UP000048841"/>
    </source>
</evidence>
<reference evidence="6 10" key="1">
    <citation type="submission" date="2015-03" db="EMBL/GenBank/DDBJ databases">
        <authorList>
            <person name="Murphy D."/>
        </authorList>
    </citation>
    <scope>NUCLEOTIDE SEQUENCE [LARGE SCALE GENOMIC DNA]</scope>
    <source>
        <strain evidence="6 10">IP26249</strain>
    </source>
</reference>
<dbReference type="PROSITE" id="PS01081">
    <property type="entry name" value="HTH_TETR_1"/>
    <property type="match status" value="1"/>
</dbReference>
<organism evidence="6 10">
    <name type="scientific">Yersinia enterocolitica</name>
    <dbReference type="NCBI Taxonomy" id="630"/>
    <lineage>
        <taxon>Bacteria</taxon>
        <taxon>Pseudomonadati</taxon>
        <taxon>Pseudomonadota</taxon>
        <taxon>Gammaproteobacteria</taxon>
        <taxon>Enterobacterales</taxon>
        <taxon>Yersiniaceae</taxon>
        <taxon>Yersinia</taxon>
    </lineage>
</organism>
<dbReference type="Gene3D" id="1.10.10.60">
    <property type="entry name" value="Homeodomain-like"/>
    <property type="match status" value="1"/>
</dbReference>
<evidence type="ECO:0000313" key="11">
    <source>
        <dbReference type="Proteomes" id="UP000595309"/>
    </source>
</evidence>
<sequence length="194" mass="21170">MARVSKQQMALNREAIVETSSQLFRARGLNGVSVNDLMAAVGLTHGGFYGHFASKDELAAIASRKALDESSTRWQEISSEPGQNNLRTLVEFYLSPTHRDHAENGCAITALASDVARENDDNPVYEVYLSGVKSMLARLESVSNIEDPEQRRQHALAQFAMMSGALTLARATAGNKLSDEFLAAAKKALLREES</sequence>
<dbReference type="PRINTS" id="PR00455">
    <property type="entry name" value="HTHTETR"/>
</dbReference>
<dbReference type="PATRIC" id="fig|630.129.peg.1569"/>
<evidence type="ECO:0000313" key="7">
    <source>
        <dbReference type="EMBL" id="CND37361.1"/>
    </source>
</evidence>
<keyword evidence="1" id="KW-0805">Transcription regulation</keyword>
<keyword evidence="3" id="KW-0804">Transcription</keyword>
<evidence type="ECO:0000256" key="3">
    <source>
        <dbReference type="ARBA" id="ARBA00023163"/>
    </source>
</evidence>
<dbReference type="EMBL" id="CP068146">
    <property type="protein sequence ID" value="QQU46405.1"/>
    <property type="molecule type" value="Genomic_DNA"/>
</dbReference>
<dbReference type="Proteomes" id="UP000048841">
    <property type="component" value="Unassembled WGS sequence"/>
</dbReference>
<dbReference type="InterPro" id="IPR009057">
    <property type="entry name" value="Homeodomain-like_sf"/>
</dbReference>
<evidence type="ECO:0000313" key="9">
    <source>
        <dbReference type="Proteomes" id="UP000041601"/>
    </source>
</evidence>
<dbReference type="OMA" id="DNVEAGC"/>
<proteinExistence type="predicted"/>
<dbReference type="Gene3D" id="1.10.357.10">
    <property type="entry name" value="Tetracycline Repressor, domain 2"/>
    <property type="match status" value="1"/>
</dbReference>
<dbReference type="AlphaFoldDB" id="A0A0E1NCY8"/>
<dbReference type="SUPFAM" id="SSF46689">
    <property type="entry name" value="Homeodomain-like"/>
    <property type="match status" value="1"/>
</dbReference>
<name>A0A0E1NCY8_YEREN</name>